<feature type="non-terminal residue" evidence="1">
    <location>
        <position position="1"/>
    </location>
</feature>
<dbReference type="OrthoDB" id="6351407at2759"/>
<organism evidence="1 2">
    <name type="scientific">Caligus rogercresseyi</name>
    <name type="common">Sea louse</name>
    <dbReference type="NCBI Taxonomy" id="217165"/>
    <lineage>
        <taxon>Eukaryota</taxon>
        <taxon>Metazoa</taxon>
        <taxon>Ecdysozoa</taxon>
        <taxon>Arthropoda</taxon>
        <taxon>Crustacea</taxon>
        <taxon>Multicrustacea</taxon>
        <taxon>Hexanauplia</taxon>
        <taxon>Copepoda</taxon>
        <taxon>Siphonostomatoida</taxon>
        <taxon>Caligidae</taxon>
        <taxon>Caligus</taxon>
    </lineage>
</organism>
<gene>
    <name evidence="1" type="ORF">FKW44_000872</name>
</gene>
<name>A0A7T8QV74_CALRO</name>
<proteinExistence type="predicted"/>
<reference evidence="2" key="1">
    <citation type="submission" date="2021-01" db="EMBL/GenBank/DDBJ databases">
        <title>Caligus Genome Assembly.</title>
        <authorList>
            <person name="Gallardo-Escarate C."/>
        </authorList>
    </citation>
    <scope>NUCLEOTIDE SEQUENCE [LARGE SCALE GENOMIC DNA]</scope>
</reference>
<dbReference type="SUPFAM" id="SSF46966">
    <property type="entry name" value="Spectrin repeat"/>
    <property type="match status" value="1"/>
</dbReference>
<sequence length="110" mass="12749">RCLQVQEVQPPIAYIGTSHEEAVKLREIHEAVLKNVESKQSPVRELLRQADEGTQRNYLGSTSHEEMAALGSTWDDLKMLLHKRKVILEKNVNFQAHYLVRKKINYILIN</sequence>
<evidence type="ECO:0000313" key="1">
    <source>
        <dbReference type="EMBL" id="QQP56268.1"/>
    </source>
</evidence>
<dbReference type="Gene3D" id="1.20.58.60">
    <property type="match status" value="1"/>
</dbReference>
<dbReference type="EMBL" id="CP045890">
    <property type="protein sequence ID" value="QQP56268.1"/>
    <property type="molecule type" value="Genomic_DNA"/>
</dbReference>
<accession>A0A7T8QV74</accession>
<evidence type="ECO:0000313" key="2">
    <source>
        <dbReference type="Proteomes" id="UP000595437"/>
    </source>
</evidence>
<dbReference type="Proteomes" id="UP000595437">
    <property type="component" value="Chromosome 1"/>
</dbReference>
<keyword evidence="2" id="KW-1185">Reference proteome</keyword>
<protein>
    <submittedName>
        <fullName evidence="1">LOC100678104</fullName>
    </submittedName>
</protein>
<dbReference type="AlphaFoldDB" id="A0A7T8QV74"/>